<organism evidence="4 5">
    <name type="scientific">Saprolegnia diclina (strain VS20)</name>
    <dbReference type="NCBI Taxonomy" id="1156394"/>
    <lineage>
        <taxon>Eukaryota</taxon>
        <taxon>Sar</taxon>
        <taxon>Stramenopiles</taxon>
        <taxon>Oomycota</taxon>
        <taxon>Saprolegniomycetes</taxon>
        <taxon>Saprolegniales</taxon>
        <taxon>Saprolegniaceae</taxon>
        <taxon>Saprolegnia</taxon>
    </lineage>
</organism>
<dbReference type="GO" id="GO:0008270">
    <property type="term" value="F:zinc ion binding"/>
    <property type="evidence" value="ECO:0007669"/>
    <property type="project" value="UniProtKB-KW"/>
</dbReference>
<dbReference type="RefSeq" id="XP_008603870.1">
    <property type="nucleotide sequence ID" value="XM_008605648.1"/>
</dbReference>
<keyword evidence="1" id="KW-0863">Zinc-finger</keyword>
<keyword evidence="1" id="KW-0479">Metal-binding</keyword>
<dbReference type="OrthoDB" id="47557at2759"/>
<dbReference type="AlphaFoldDB" id="T0SHG5"/>
<dbReference type="eggNOG" id="KOG2207">
    <property type="taxonomic scope" value="Eukaryota"/>
</dbReference>
<dbReference type="InterPro" id="IPR013087">
    <property type="entry name" value="Znf_C2H2_type"/>
</dbReference>
<dbReference type="CDD" id="cd06141">
    <property type="entry name" value="WRN_exo"/>
    <property type="match status" value="1"/>
</dbReference>
<feature type="domain" description="C2H2-type" evidence="3">
    <location>
        <begin position="272"/>
        <end position="300"/>
    </location>
</feature>
<dbReference type="STRING" id="1156394.T0SHG5"/>
<dbReference type="GO" id="GO:0006139">
    <property type="term" value="P:nucleobase-containing compound metabolic process"/>
    <property type="evidence" value="ECO:0007669"/>
    <property type="project" value="InterPro"/>
</dbReference>
<dbReference type="OMA" id="QQMSNWA"/>
<dbReference type="EMBL" id="JH767132">
    <property type="protein sequence ID" value="EQC42447.1"/>
    <property type="molecule type" value="Genomic_DNA"/>
</dbReference>
<feature type="non-terminal residue" evidence="4">
    <location>
        <position position="1"/>
    </location>
</feature>
<dbReference type="SMART" id="SM00474">
    <property type="entry name" value="35EXOc"/>
    <property type="match status" value="1"/>
</dbReference>
<dbReference type="VEuPathDB" id="FungiDB:SDRG_00182"/>
<gene>
    <name evidence="4" type="ORF">SDRG_00182</name>
</gene>
<feature type="compositionally biased region" description="Low complexity" evidence="2">
    <location>
        <begin position="345"/>
        <end position="358"/>
    </location>
</feature>
<dbReference type="GeneID" id="19940909"/>
<dbReference type="SMART" id="SM00355">
    <property type="entry name" value="ZnF_C2H2"/>
    <property type="match status" value="2"/>
</dbReference>
<dbReference type="PROSITE" id="PS50157">
    <property type="entry name" value="ZINC_FINGER_C2H2_2"/>
    <property type="match status" value="1"/>
</dbReference>
<evidence type="ECO:0000256" key="2">
    <source>
        <dbReference type="SAM" id="MobiDB-lite"/>
    </source>
</evidence>
<evidence type="ECO:0000259" key="3">
    <source>
        <dbReference type="PROSITE" id="PS50157"/>
    </source>
</evidence>
<keyword evidence="5" id="KW-1185">Reference proteome</keyword>
<dbReference type="Pfam" id="PF00096">
    <property type="entry name" value="zf-C2H2"/>
    <property type="match status" value="1"/>
</dbReference>
<dbReference type="PROSITE" id="PS00028">
    <property type="entry name" value="ZINC_FINGER_C2H2_1"/>
    <property type="match status" value="2"/>
</dbReference>
<proteinExistence type="predicted"/>
<dbReference type="Gene3D" id="3.30.160.60">
    <property type="entry name" value="Classic Zinc Finger"/>
    <property type="match status" value="1"/>
</dbReference>
<dbReference type="PANTHER" id="PTHR47765:SF2">
    <property type="entry name" value="EXONUCLEASE MUT-7 HOMOLOG"/>
    <property type="match status" value="1"/>
</dbReference>
<dbReference type="Gene3D" id="3.30.420.10">
    <property type="entry name" value="Ribonuclease H-like superfamily/Ribonuclease H"/>
    <property type="match status" value="1"/>
</dbReference>
<dbReference type="InterPro" id="IPR052408">
    <property type="entry name" value="Exonuclease_MUT-7-like"/>
</dbReference>
<dbReference type="InParanoid" id="T0SHG5"/>
<evidence type="ECO:0000256" key="1">
    <source>
        <dbReference type="PROSITE-ProRule" id="PRU00042"/>
    </source>
</evidence>
<reference evidence="4 5" key="1">
    <citation type="submission" date="2012-04" db="EMBL/GenBank/DDBJ databases">
        <title>The Genome Sequence of Saprolegnia declina VS20.</title>
        <authorList>
            <consortium name="The Broad Institute Genome Sequencing Platform"/>
            <person name="Russ C."/>
            <person name="Nusbaum C."/>
            <person name="Tyler B."/>
            <person name="van West P."/>
            <person name="Dieguez-Uribeondo J."/>
            <person name="de Bruijn I."/>
            <person name="Tripathy S."/>
            <person name="Jiang R."/>
            <person name="Young S.K."/>
            <person name="Zeng Q."/>
            <person name="Gargeya S."/>
            <person name="Fitzgerald M."/>
            <person name="Haas B."/>
            <person name="Abouelleil A."/>
            <person name="Alvarado L."/>
            <person name="Arachchi H.M."/>
            <person name="Berlin A."/>
            <person name="Chapman S.B."/>
            <person name="Goldberg J."/>
            <person name="Griggs A."/>
            <person name="Gujja S."/>
            <person name="Hansen M."/>
            <person name="Howarth C."/>
            <person name="Imamovic A."/>
            <person name="Larimer J."/>
            <person name="McCowen C."/>
            <person name="Montmayeur A."/>
            <person name="Murphy C."/>
            <person name="Neiman D."/>
            <person name="Pearson M."/>
            <person name="Priest M."/>
            <person name="Roberts A."/>
            <person name="Saif S."/>
            <person name="Shea T."/>
            <person name="Sisk P."/>
            <person name="Sykes S."/>
            <person name="Wortman J."/>
            <person name="Nusbaum C."/>
            <person name="Birren B."/>
        </authorList>
    </citation>
    <scope>NUCLEOTIDE SEQUENCE [LARGE SCALE GENOMIC DNA]</scope>
    <source>
        <strain evidence="4 5">VS20</strain>
    </source>
</reference>
<dbReference type="PANTHER" id="PTHR47765">
    <property type="entry name" value="3'-5' EXONUCLEASE DOMAIN-CONTAINING PROTEIN"/>
    <property type="match status" value="1"/>
</dbReference>
<feature type="region of interest" description="Disordered" evidence="2">
    <location>
        <begin position="345"/>
        <end position="366"/>
    </location>
</feature>
<dbReference type="GO" id="GO:0008408">
    <property type="term" value="F:3'-5' exonuclease activity"/>
    <property type="evidence" value="ECO:0007669"/>
    <property type="project" value="InterPro"/>
</dbReference>
<dbReference type="InterPro" id="IPR002562">
    <property type="entry name" value="3'-5'_exonuclease_dom"/>
</dbReference>
<keyword evidence="1" id="KW-0862">Zinc</keyword>
<name>T0SHG5_SAPDV</name>
<dbReference type="GO" id="GO:0003676">
    <property type="term" value="F:nucleic acid binding"/>
    <property type="evidence" value="ECO:0007669"/>
    <property type="project" value="InterPro"/>
</dbReference>
<accession>T0SHG5</accession>
<dbReference type="InterPro" id="IPR036397">
    <property type="entry name" value="RNaseH_sf"/>
</dbReference>
<sequence>MPRPSVGAHTNNQRSTVMLPLPGSKAELQAALNRVPVLTLGASTRVVFVRNLAELQTCHEQLRTAMLVGLDSETRPVFQKGAPRQPVSLLQIAMRDAASAAETVFILDLLALPKANVTLVLAELLASTTCTKIGQGFETDLKDFDDALVVHRYIEATDLARLTLGHTALISLQKLTYMALGRRLTKSQQKSNWNLRPLKPAQLTYAALDAAVLLHIYDAMLAETSSEAVASVVQTLDRSVQFVCDKCGATRPTLESLRQHTPTCKAVTAKTLPCGSCQRRFRTQDAVAAHIKTAHGPNAPPLKPKPKRNKSRTCRACQHVFKTIPAREKHEATVHKIKIPLRTETTTSAHTTASADEAMTVDVDSL</sequence>
<evidence type="ECO:0000313" key="5">
    <source>
        <dbReference type="Proteomes" id="UP000030762"/>
    </source>
</evidence>
<dbReference type="Proteomes" id="UP000030762">
    <property type="component" value="Unassembled WGS sequence"/>
</dbReference>
<dbReference type="InterPro" id="IPR012337">
    <property type="entry name" value="RNaseH-like_sf"/>
</dbReference>
<dbReference type="SUPFAM" id="SSF53098">
    <property type="entry name" value="Ribonuclease H-like"/>
    <property type="match status" value="1"/>
</dbReference>
<evidence type="ECO:0000313" key="4">
    <source>
        <dbReference type="EMBL" id="EQC42447.1"/>
    </source>
</evidence>
<dbReference type="Pfam" id="PF01612">
    <property type="entry name" value="DNA_pol_A_exo1"/>
    <property type="match status" value="1"/>
</dbReference>
<protein>
    <recommendedName>
        <fullName evidence="3">C2H2-type domain-containing protein</fullName>
    </recommendedName>
</protein>